<dbReference type="Pfam" id="PF02498">
    <property type="entry name" value="Bro-N"/>
    <property type="match status" value="1"/>
</dbReference>
<proteinExistence type="predicted"/>
<dbReference type="Proteomes" id="UP000233332">
    <property type="component" value="Unassembled WGS sequence"/>
</dbReference>
<sequence>MSDHGQGASLPAKLTFQDTDLTIIDRDGVQWLTSADLARALGYRETKKVASLYHRRKGEFSDAMTRVLKLSTGRQIAESNHRVFSLRGAHLVAMLAKTDRAKDFRRWVLDVLEGQTAPVPSAVPDMAALRHQVVGDVVALIMEKIGSQLAAPARTDAQPDTTFDAPSNAHMPRLEDGHAVFRMDGRLVVVDTRDGAPRRGERAVVIRVEDGNQPQMVTILGDPPVTSWFDRCKIYDSGVPYHIPVGVVIGRVIWEGACHG</sequence>
<dbReference type="SMART" id="SM01040">
    <property type="entry name" value="Bro-N"/>
    <property type="match status" value="1"/>
</dbReference>
<evidence type="ECO:0000313" key="2">
    <source>
        <dbReference type="EMBL" id="PKR57487.1"/>
    </source>
</evidence>
<accession>A0A2N3L455</accession>
<evidence type="ECO:0000259" key="1">
    <source>
        <dbReference type="PROSITE" id="PS51750"/>
    </source>
</evidence>
<dbReference type="PROSITE" id="PS51750">
    <property type="entry name" value="BRO_N"/>
    <property type="match status" value="1"/>
</dbReference>
<dbReference type="EMBL" id="NXGX01000006">
    <property type="protein sequence ID" value="PKR57487.1"/>
    <property type="molecule type" value="Genomic_DNA"/>
</dbReference>
<feature type="domain" description="Bro-N" evidence="1">
    <location>
        <begin position="13"/>
        <end position="124"/>
    </location>
</feature>
<name>A0A2N3L455_9PROT</name>
<organism evidence="2 3">
    <name type="scientific">Thalassospira lohafexi</name>
    <dbReference type="NCBI Taxonomy" id="744227"/>
    <lineage>
        <taxon>Bacteria</taxon>
        <taxon>Pseudomonadati</taxon>
        <taxon>Pseudomonadota</taxon>
        <taxon>Alphaproteobacteria</taxon>
        <taxon>Rhodospirillales</taxon>
        <taxon>Thalassospiraceae</taxon>
        <taxon>Thalassospira</taxon>
    </lineage>
</organism>
<reference evidence="2 3" key="1">
    <citation type="submission" date="2017-09" db="EMBL/GenBank/DDBJ databases">
        <title>Biodiversity and function of Thalassospira species in the particle-attached aromatic-hydrocarbon-degrading consortia from the surface seawater of the China South Sea.</title>
        <authorList>
            <person name="Dong C."/>
            <person name="Lai Q."/>
            <person name="Shao Z."/>
        </authorList>
    </citation>
    <scope>NUCLEOTIDE SEQUENCE [LARGE SCALE GENOMIC DNA]</scope>
    <source>
        <strain evidence="2 3">139Z-12</strain>
    </source>
</reference>
<keyword evidence="3" id="KW-1185">Reference proteome</keyword>
<dbReference type="AlphaFoldDB" id="A0A2N3L455"/>
<evidence type="ECO:0000313" key="3">
    <source>
        <dbReference type="Proteomes" id="UP000233332"/>
    </source>
</evidence>
<dbReference type="RefSeq" id="WP_133125079.1">
    <property type="nucleotide sequence ID" value="NZ_NXGX01000006.1"/>
</dbReference>
<protein>
    <recommendedName>
        <fullName evidence="1">Bro-N domain-containing protein</fullName>
    </recommendedName>
</protein>
<dbReference type="InterPro" id="IPR003497">
    <property type="entry name" value="BRO_N_domain"/>
</dbReference>
<comment type="caution">
    <text evidence="2">The sequence shown here is derived from an EMBL/GenBank/DDBJ whole genome shotgun (WGS) entry which is preliminary data.</text>
</comment>
<gene>
    <name evidence="2" type="ORF">COO92_16225</name>
</gene>